<dbReference type="EMBL" id="JBIRUQ010000002">
    <property type="protein sequence ID" value="MFI1460825.1"/>
    <property type="molecule type" value="Genomic_DNA"/>
</dbReference>
<dbReference type="Proteomes" id="UP001611263">
    <property type="component" value="Unassembled WGS sequence"/>
</dbReference>
<dbReference type="PANTHER" id="PTHR43580:SF2">
    <property type="entry name" value="CYTOKINE-LIKE NUCLEAR FACTOR N-PAC"/>
    <property type="match status" value="1"/>
</dbReference>
<dbReference type="RefSeq" id="WP_033245915.1">
    <property type="nucleotide sequence ID" value="NZ_JBIRUQ010000002.1"/>
</dbReference>
<dbReference type="EC" id="1.1.-.-" evidence="5"/>
<dbReference type="InterPro" id="IPR015815">
    <property type="entry name" value="HIBADH-related"/>
</dbReference>
<keyword evidence="2 5" id="KW-0560">Oxidoreductase</keyword>
<protein>
    <submittedName>
        <fullName evidence="5">NAD(P)-dependent oxidoreductase</fullName>
        <ecNumber evidence="5">1.1.-.-</ecNumber>
    </submittedName>
</protein>
<dbReference type="Pfam" id="PF03446">
    <property type="entry name" value="NAD_binding_2"/>
    <property type="match status" value="1"/>
</dbReference>
<dbReference type="InterPro" id="IPR051265">
    <property type="entry name" value="HIBADH-related_NP60_sf"/>
</dbReference>
<dbReference type="PIRSF" id="PIRSF000103">
    <property type="entry name" value="HIBADH"/>
    <property type="match status" value="1"/>
</dbReference>
<evidence type="ECO:0000313" key="5">
    <source>
        <dbReference type="EMBL" id="MFI1460825.1"/>
    </source>
</evidence>
<dbReference type="Gene3D" id="3.40.50.720">
    <property type="entry name" value="NAD(P)-binding Rossmann-like Domain"/>
    <property type="match status" value="1"/>
</dbReference>
<comment type="caution">
    <text evidence="5">The sequence shown here is derived from an EMBL/GenBank/DDBJ whole genome shotgun (WGS) entry which is preliminary data.</text>
</comment>
<feature type="domain" description="6-phosphogluconate dehydrogenase NADP-binding" evidence="3">
    <location>
        <begin position="9"/>
        <end position="157"/>
    </location>
</feature>
<evidence type="ECO:0000259" key="3">
    <source>
        <dbReference type="Pfam" id="PF03446"/>
    </source>
</evidence>
<dbReference type="SUPFAM" id="SSF51735">
    <property type="entry name" value="NAD(P)-binding Rossmann-fold domains"/>
    <property type="match status" value="1"/>
</dbReference>
<keyword evidence="6" id="KW-1185">Reference proteome</keyword>
<accession>A0ABW7TJ01</accession>
<dbReference type="InterPro" id="IPR036291">
    <property type="entry name" value="NAD(P)-bd_dom_sf"/>
</dbReference>
<evidence type="ECO:0000259" key="4">
    <source>
        <dbReference type="Pfam" id="PF21761"/>
    </source>
</evidence>
<dbReference type="InterPro" id="IPR002204">
    <property type="entry name" value="3-OH-isobutyrate_DH-rel_CS"/>
</dbReference>
<evidence type="ECO:0000256" key="1">
    <source>
        <dbReference type="ARBA" id="ARBA00009080"/>
    </source>
</evidence>
<dbReference type="GO" id="GO:0016491">
    <property type="term" value="F:oxidoreductase activity"/>
    <property type="evidence" value="ECO:0007669"/>
    <property type="project" value="UniProtKB-KW"/>
</dbReference>
<proteinExistence type="inferred from homology"/>
<comment type="similarity">
    <text evidence="1">Belongs to the HIBADH-related family.</text>
</comment>
<dbReference type="PANTHER" id="PTHR43580">
    <property type="entry name" value="OXIDOREDUCTASE GLYR1-RELATED"/>
    <property type="match status" value="1"/>
</dbReference>
<sequence length="293" mass="30443">MTQAAAGPVTVIGLGPMGQAMVESLRASGLAVTVWNRSPEKADAMKEFGATRANTVAQALDAGEVILLSLTDYAAMYDVLGPAAGHLPGKTIVNLSSDTPDETRAAAAWVRARGGRFLAGGVMADGDGLGGPDSFIFYSGERAAFDACVEVVRPLGRPEYLGVDVGLAQLYYQSVFAIFSSGLLAFEQALAMIDRSGEPIARFMPFAQQSMGDMTALYAAVAATATDSGGRRDIGHLRMMTAGAGHVAETAAAVGVGTGLARAVQNHWHQALSESLRTGEPVSTFQLLRGDST</sequence>
<name>A0ABW7TJ01_9NOCA</name>
<evidence type="ECO:0000256" key="2">
    <source>
        <dbReference type="ARBA" id="ARBA00023002"/>
    </source>
</evidence>
<dbReference type="InterPro" id="IPR006115">
    <property type="entry name" value="6PGDH_NADP-bd"/>
</dbReference>
<dbReference type="InterPro" id="IPR013328">
    <property type="entry name" value="6PGD_dom2"/>
</dbReference>
<reference evidence="5 6" key="1">
    <citation type="submission" date="2024-10" db="EMBL/GenBank/DDBJ databases">
        <title>The Natural Products Discovery Center: Release of the First 8490 Sequenced Strains for Exploring Actinobacteria Biosynthetic Diversity.</title>
        <authorList>
            <person name="Kalkreuter E."/>
            <person name="Kautsar S.A."/>
            <person name="Yang D."/>
            <person name="Bader C.D."/>
            <person name="Teijaro C.N."/>
            <person name="Fluegel L."/>
            <person name="Davis C.M."/>
            <person name="Simpson J.R."/>
            <person name="Lauterbach L."/>
            <person name="Steele A.D."/>
            <person name="Gui C."/>
            <person name="Meng S."/>
            <person name="Li G."/>
            <person name="Viehrig K."/>
            <person name="Ye F."/>
            <person name="Su P."/>
            <person name="Kiefer A.F."/>
            <person name="Nichols A."/>
            <person name="Cepeda A.J."/>
            <person name="Yan W."/>
            <person name="Fan B."/>
            <person name="Jiang Y."/>
            <person name="Adhikari A."/>
            <person name="Zheng C.-J."/>
            <person name="Schuster L."/>
            <person name="Cowan T.M."/>
            <person name="Smanski M.J."/>
            <person name="Chevrette M.G."/>
            <person name="De Carvalho L.P.S."/>
            <person name="Shen B."/>
        </authorList>
    </citation>
    <scope>NUCLEOTIDE SEQUENCE [LARGE SCALE GENOMIC DNA]</scope>
    <source>
        <strain evidence="5 6">NPDC020568</strain>
    </source>
</reference>
<dbReference type="Pfam" id="PF21761">
    <property type="entry name" value="RedAm-like_C"/>
    <property type="match status" value="1"/>
</dbReference>
<gene>
    <name evidence="5" type="ORF">ACH4WX_08875</name>
</gene>
<organism evidence="5 6">
    <name type="scientific">Nocardia carnea</name>
    <dbReference type="NCBI Taxonomy" id="37328"/>
    <lineage>
        <taxon>Bacteria</taxon>
        <taxon>Bacillati</taxon>
        <taxon>Actinomycetota</taxon>
        <taxon>Actinomycetes</taxon>
        <taxon>Mycobacteriales</taxon>
        <taxon>Nocardiaceae</taxon>
        <taxon>Nocardia</taxon>
    </lineage>
</organism>
<evidence type="ECO:0000313" key="6">
    <source>
        <dbReference type="Proteomes" id="UP001611263"/>
    </source>
</evidence>
<dbReference type="PROSITE" id="PS00895">
    <property type="entry name" value="3_HYDROXYISOBUT_DH"/>
    <property type="match status" value="1"/>
</dbReference>
<dbReference type="GeneID" id="93503958"/>
<dbReference type="InterPro" id="IPR048666">
    <property type="entry name" value="RedAm-like_C"/>
</dbReference>
<dbReference type="Gene3D" id="1.10.1040.10">
    <property type="entry name" value="N-(1-d-carboxylethyl)-l-norvaline Dehydrogenase, domain 2"/>
    <property type="match status" value="1"/>
</dbReference>
<feature type="domain" description="NADPH-dependent reductive aminase-like C-terminal" evidence="4">
    <location>
        <begin position="164"/>
        <end position="287"/>
    </location>
</feature>